<dbReference type="PROSITE" id="PS51349">
    <property type="entry name" value="FMN_HYDROXY_ACID_DH_2"/>
    <property type="match status" value="1"/>
</dbReference>
<sequence length="377" mass="40837">MAFTSSNAEGPVDFFNTFDLEKMAQDVVPKGAFGYIASGAGDTFTMHENIRSFNHKLIVPHTLMDVEDPDTSTVFAGESLPAPMIMAPVAAHKLANNQGEVASAKGVADYGSLYTISSYSSVDLPEVTKALHGAPEWFQFYYSKDDGINRHIMDRVKEQGIKAIVLTADAMVGGNRETDARNGFTFPIPLPIVQEYLPDSVGKSMDYVYKSAKQKLSPKDVEYIAQYSGLPVYVKGPQSKEDVERALSAGAAGIWVTNHGGRQLDGGPASFDSLQEVAKAVDHRVPVIFDSGIRRGQHVFKAIASGADVVALGRPAIYGLALGGSVGVKQVFEKLQAELKLVMQLAGTQTVEDIKHFELRDNPYDPSFDTSNDLKLV</sequence>
<dbReference type="Pfam" id="PF01070">
    <property type="entry name" value="FMN_dh"/>
    <property type="match status" value="1"/>
</dbReference>
<comment type="similarity">
    <text evidence="6">Belongs to the FMN-dependent alpha-hydroxy acid dehydrogenase family.</text>
</comment>
<dbReference type="CDD" id="cd04737">
    <property type="entry name" value="LOX_like_FMN"/>
    <property type="match status" value="1"/>
</dbReference>
<dbReference type="SUPFAM" id="SSF51395">
    <property type="entry name" value="FMN-linked oxidoreductases"/>
    <property type="match status" value="1"/>
</dbReference>
<dbReference type="InterPro" id="IPR013785">
    <property type="entry name" value="Aldolase_TIM"/>
</dbReference>
<dbReference type="PIRSF" id="PIRSF000138">
    <property type="entry name" value="Al-hdrx_acd_dh"/>
    <property type="match status" value="1"/>
</dbReference>
<dbReference type="EMBL" id="BQXH01000040">
    <property type="protein sequence ID" value="GKS82465.1"/>
    <property type="molecule type" value="Genomic_DNA"/>
</dbReference>
<comment type="catalytic activity">
    <reaction evidence="8">
        <text>(S)-lactate + O2 = pyruvate + H2O2</text>
        <dbReference type="Rhea" id="RHEA:55868"/>
        <dbReference type="ChEBI" id="CHEBI:15361"/>
        <dbReference type="ChEBI" id="CHEBI:15379"/>
        <dbReference type="ChEBI" id="CHEBI:16240"/>
        <dbReference type="ChEBI" id="CHEBI:16651"/>
    </reaction>
    <physiologicalReaction direction="left-to-right" evidence="8">
        <dbReference type="Rhea" id="RHEA:55869"/>
    </physiologicalReaction>
</comment>
<keyword evidence="4" id="KW-0288">FMN</keyword>
<dbReference type="NCBIfam" id="TIGR02708">
    <property type="entry name" value="L_lactate_ox"/>
    <property type="match status" value="1"/>
</dbReference>
<evidence type="ECO:0000256" key="5">
    <source>
        <dbReference type="ARBA" id="ARBA00023002"/>
    </source>
</evidence>
<dbReference type="InterPro" id="IPR000262">
    <property type="entry name" value="FMN-dep_DH"/>
</dbReference>
<proteinExistence type="inferred from homology"/>
<feature type="domain" description="FMN hydroxy acid dehydrogenase" evidence="9">
    <location>
        <begin position="9"/>
        <end position="364"/>
    </location>
</feature>
<evidence type="ECO:0000256" key="4">
    <source>
        <dbReference type="ARBA" id="ARBA00022643"/>
    </source>
</evidence>
<keyword evidence="3" id="KW-0285">Flavoprotein</keyword>
<evidence type="ECO:0000256" key="3">
    <source>
        <dbReference type="ARBA" id="ARBA00022630"/>
    </source>
</evidence>
<evidence type="ECO:0000256" key="8">
    <source>
        <dbReference type="ARBA" id="ARBA00048754"/>
    </source>
</evidence>
<dbReference type="PANTHER" id="PTHR10578:SF107">
    <property type="entry name" value="2-HYDROXYACID OXIDASE 1"/>
    <property type="match status" value="1"/>
</dbReference>
<dbReference type="Gene3D" id="3.20.20.70">
    <property type="entry name" value="Aldolase class I"/>
    <property type="match status" value="1"/>
</dbReference>
<gene>
    <name evidence="10" type="primary">lctO</name>
    <name evidence="10" type="ORF">LPAF129_21510</name>
</gene>
<reference evidence="10" key="1">
    <citation type="journal article" date="2022" name="Int. J. Syst. Evol. Microbiol.">
        <title>A novel species of lactic acid bacteria, Ligilactobacillus pabuli sp. nov., isolated from alfalfa silage.</title>
        <authorList>
            <person name="Tohno M."/>
            <person name="Tanizawa Y."/>
            <person name="Sawada H."/>
            <person name="Sakamoto M."/>
            <person name="Ohkuma M."/>
            <person name="Kobayashi H."/>
        </authorList>
    </citation>
    <scope>NUCLEOTIDE SEQUENCE</scope>
    <source>
        <strain evidence="10">AF129</strain>
    </source>
</reference>
<evidence type="ECO:0000256" key="7">
    <source>
        <dbReference type="ARBA" id="ARBA00029513"/>
    </source>
</evidence>
<keyword evidence="5" id="KW-0560">Oxidoreductase</keyword>
<comment type="caution">
    <text evidence="10">The sequence shown here is derived from an EMBL/GenBank/DDBJ whole genome shotgun (WGS) entry which is preliminary data.</text>
</comment>
<dbReference type="InterPro" id="IPR014080">
    <property type="entry name" value="L_lactate_ox"/>
</dbReference>
<evidence type="ECO:0000313" key="10">
    <source>
        <dbReference type="EMBL" id="GKS82465.1"/>
    </source>
</evidence>
<dbReference type="Proteomes" id="UP001055149">
    <property type="component" value="Unassembled WGS sequence"/>
</dbReference>
<dbReference type="RefSeq" id="WP_244057150.1">
    <property type="nucleotide sequence ID" value="NZ_BQXH01000040.1"/>
</dbReference>
<comment type="subunit">
    <text evidence="2">Homotetramer.</text>
</comment>
<name>A0ABQ5JNX9_9LACO</name>
<evidence type="ECO:0000256" key="2">
    <source>
        <dbReference type="ARBA" id="ARBA00011881"/>
    </source>
</evidence>
<dbReference type="InterPro" id="IPR037396">
    <property type="entry name" value="FMN_HAD"/>
</dbReference>
<evidence type="ECO:0000256" key="1">
    <source>
        <dbReference type="ARBA" id="ARBA00001917"/>
    </source>
</evidence>
<organism evidence="10 11">
    <name type="scientific">Ligilactobacillus pabuli</name>
    <dbReference type="NCBI Taxonomy" id="2886039"/>
    <lineage>
        <taxon>Bacteria</taxon>
        <taxon>Bacillati</taxon>
        <taxon>Bacillota</taxon>
        <taxon>Bacilli</taxon>
        <taxon>Lactobacillales</taxon>
        <taxon>Lactobacillaceae</taxon>
        <taxon>Ligilactobacillus</taxon>
    </lineage>
</organism>
<comment type="cofactor">
    <cofactor evidence="1">
        <name>FMN</name>
        <dbReference type="ChEBI" id="CHEBI:58210"/>
    </cofactor>
</comment>
<dbReference type="PANTHER" id="PTHR10578">
    <property type="entry name" value="S -2-HYDROXY-ACID OXIDASE-RELATED"/>
    <property type="match status" value="1"/>
</dbReference>
<keyword evidence="11" id="KW-1185">Reference proteome</keyword>
<evidence type="ECO:0000259" key="9">
    <source>
        <dbReference type="PROSITE" id="PS51349"/>
    </source>
</evidence>
<dbReference type="InterPro" id="IPR012133">
    <property type="entry name" value="Alpha-hydoxy_acid_DH_FMN"/>
</dbReference>
<accession>A0ABQ5JNX9</accession>
<protein>
    <recommendedName>
        <fullName evidence="7">L-lactate oxidase</fullName>
    </recommendedName>
</protein>
<evidence type="ECO:0000313" key="11">
    <source>
        <dbReference type="Proteomes" id="UP001055149"/>
    </source>
</evidence>
<evidence type="ECO:0000256" key="6">
    <source>
        <dbReference type="ARBA" id="ARBA00024042"/>
    </source>
</evidence>